<evidence type="ECO:0000256" key="1">
    <source>
        <dbReference type="ARBA" id="ARBA00022679"/>
    </source>
</evidence>
<organism evidence="3 4">
    <name type="scientific">Thermasporomyces composti</name>
    <dbReference type="NCBI Taxonomy" id="696763"/>
    <lineage>
        <taxon>Bacteria</taxon>
        <taxon>Bacillati</taxon>
        <taxon>Actinomycetota</taxon>
        <taxon>Actinomycetes</taxon>
        <taxon>Propionibacteriales</taxon>
        <taxon>Nocardioidaceae</taxon>
        <taxon>Thermasporomyces</taxon>
    </lineage>
</organism>
<dbReference type="GO" id="GO:0016757">
    <property type="term" value="F:glycosyltransferase activity"/>
    <property type="evidence" value="ECO:0007669"/>
    <property type="project" value="InterPro"/>
</dbReference>
<sequence length="321" mass="36230">MRILHWHVHGAWSTAFVHGPHTYLVPVTRDRGPDGRGRARTYRWPANAVEVTPRELRQADVDVVVLQRTSELRLAERWLGRRPGRDVPAVYVEHNTPRERVPDGRHPLAEQSAIPIVHVTHFNQLFWDCGRAPTTVVEHGIVDPGYRYEGDRPRAGVVINEPIRRWRVTGTDLLATFSRTSPLDVFGMGVRDLPTHVGVDDGRVATFEDLPQRRMHEELARRRVYLHPFRWTSLGLALVEAMHLGMPVVSLATTEAVDAVPSDAGVVSNRPEVLTDALRGFLADPERAREAGAAARAAATKRYSLDRFLAAWDRVFEEVTR</sequence>
<dbReference type="Gene3D" id="3.40.50.2000">
    <property type="entry name" value="Glycogen Phosphorylase B"/>
    <property type="match status" value="1"/>
</dbReference>
<accession>A0A3D9VHX9</accession>
<reference evidence="3 4" key="1">
    <citation type="submission" date="2018-08" db="EMBL/GenBank/DDBJ databases">
        <title>Sequencing the genomes of 1000 actinobacteria strains.</title>
        <authorList>
            <person name="Klenk H.-P."/>
        </authorList>
    </citation>
    <scope>NUCLEOTIDE SEQUENCE [LARGE SCALE GENOMIC DNA]</scope>
    <source>
        <strain evidence="3 4">DSM 22891</strain>
    </source>
</reference>
<evidence type="ECO:0000313" key="4">
    <source>
        <dbReference type="Proteomes" id="UP000256485"/>
    </source>
</evidence>
<evidence type="ECO:0000313" key="3">
    <source>
        <dbReference type="EMBL" id="REF36911.1"/>
    </source>
</evidence>
<feature type="domain" description="Glycosyl transferase family 1" evidence="2">
    <location>
        <begin position="210"/>
        <end position="296"/>
    </location>
</feature>
<proteinExistence type="predicted"/>
<dbReference type="Pfam" id="PF00534">
    <property type="entry name" value="Glycos_transf_1"/>
    <property type="match status" value="1"/>
</dbReference>
<dbReference type="InterPro" id="IPR001296">
    <property type="entry name" value="Glyco_trans_1"/>
</dbReference>
<dbReference type="EMBL" id="QTUC01000001">
    <property type="protein sequence ID" value="REF36911.1"/>
    <property type="molecule type" value="Genomic_DNA"/>
</dbReference>
<dbReference type="PANTHER" id="PTHR12526">
    <property type="entry name" value="GLYCOSYLTRANSFERASE"/>
    <property type="match status" value="1"/>
</dbReference>
<gene>
    <name evidence="3" type="ORF">DFJ64_2346</name>
</gene>
<dbReference type="AlphaFoldDB" id="A0A3D9VHX9"/>
<evidence type="ECO:0000259" key="2">
    <source>
        <dbReference type="Pfam" id="PF00534"/>
    </source>
</evidence>
<comment type="caution">
    <text evidence="3">The sequence shown here is derived from an EMBL/GenBank/DDBJ whole genome shotgun (WGS) entry which is preliminary data.</text>
</comment>
<dbReference type="SUPFAM" id="SSF53756">
    <property type="entry name" value="UDP-Glycosyltransferase/glycogen phosphorylase"/>
    <property type="match status" value="1"/>
</dbReference>
<keyword evidence="1 3" id="KW-0808">Transferase</keyword>
<name>A0A3D9VHX9_THECX</name>
<dbReference type="Proteomes" id="UP000256485">
    <property type="component" value="Unassembled WGS sequence"/>
</dbReference>
<dbReference type="RefSeq" id="WP_115850460.1">
    <property type="nucleotide sequence ID" value="NZ_QTUC01000001.1"/>
</dbReference>
<dbReference type="OrthoDB" id="9794513at2"/>
<protein>
    <submittedName>
        <fullName evidence="3">Glycosyl transferase family 1</fullName>
    </submittedName>
</protein>
<keyword evidence="4" id="KW-1185">Reference proteome</keyword>
<dbReference type="PANTHER" id="PTHR12526:SF627">
    <property type="entry name" value="D-RHAMNOSYLTRANSFERASE WBPZ"/>
    <property type="match status" value="1"/>
</dbReference>